<reference evidence="4 5" key="1">
    <citation type="submission" date="2018-03" db="EMBL/GenBank/DDBJ databases">
        <title>Aquarubrobacter algicola gen. nov., sp. nov., a novel actinobacterium isolated from shallow eutrophic lake during the end of cyanobacterial harmful algal blooms.</title>
        <authorList>
            <person name="Chun S.J."/>
        </authorList>
    </citation>
    <scope>NUCLEOTIDE SEQUENCE [LARGE SCALE GENOMIC DNA]</scope>
    <source>
        <strain evidence="4 5">Seoho-28</strain>
    </source>
</reference>
<name>A0A2T4UGZ3_9ACTN</name>
<gene>
    <name evidence="4" type="ORF">C7Y72_01990</name>
</gene>
<feature type="chain" id="PRO_5015599390" description="Htaa domain-containing protein" evidence="2">
    <location>
        <begin position="28"/>
        <end position="351"/>
    </location>
</feature>
<dbReference type="Pfam" id="PF04213">
    <property type="entry name" value="HtaA"/>
    <property type="match status" value="1"/>
</dbReference>
<dbReference type="AlphaFoldDB" id="A0A2T4UGZ3"/>
<evidence type="ECO:0000256" key="2">
    <source>
        <dbReference type="SAM" id="SignalP"/>
    </source>
</evidence>
<evidence type="ECO:0000256" key="1">
    <source>
        <dbReference type="SAM" id="MobiDB-lite"/>
    </source>
</evidence>
<feature type="region of interest" description="Disordered" evidence="1">
    <location>
        <begin position="71"/>
        <end position="92"/>
    </location>
</feature>
<evidence type="ECO:0000313" key="4">
    <source>
        <dbReference type="EMBL" id="PTL58512.1"/>
    </source>
</evidence>
<dbReference type="Proteomes" id="UP000240739">
    <property type="component" value="Unassembled WGS sequence"/>
</dbReference>
<evidence type="ECO:0000259" key="3">
    <source>
        <dbReference type="Pfam" id="PF04213"/>
    </source>
</evidence>
<proteinExistence type="predicted"/>
<evidence type="ECO:0000313" key="5">
    <source>
        <dbReference type="Proteomes" id="UP000240739"/>
    </source>
</evidence>
<feature type="compositionally biased region" description="Low complexity" evidence="1">
    <location>
        <begin position="71"/>
        <end position="86"/>
    </location>
</feature>
<comment type="caution">
    <text evidence="4">The sequence shown here is derived from an EMBL/GenBank/DDBJ whole genome shotgun (WGS) entry which is preliminary data.</text>
</comment>
<dbReference type="EMBL" id="PYYB01000001">
    <property type="protein sequence ID" value="PTL58512.1"/>
    <property type="molecule type" value="Genomic_DNA"/>
</dbReference>
<sequence>MLGCPDMRLLIGLTTVGVLGCAATATAAPAPVTGGALEWTQANVYETGAPDGTNRTWLGYTTALGPPFTNGTARPTAPATGPTVTAQSARGADATATTSFPVAAGGSWDATTGEGTLEFAGTLSFTSAAHGFTITVSNPRVVVAAGRAQLFASGSGSSGSGQSSSAGATYDRSRPVFDLALPPVSTEGTVTTIAGAAPAIATADMVWPGGSYPAGAGPDRTPNTFGRFTVRVDTAAAAAPVAAPTPPAVVQPVAPVATTPGTTTAPARLGTPRIRCARTRRGGAPRTTCTITTATTVRRVAVTFQGRRVGRAAVRGGVARVELPRKRRRLAFVLQDARGRELGRRTLTVGG</sequence>
<feature type="domain" description="Htaa" evidence="3">
    <location>
        <begin position="88"/>
        <end position="217"/>
    </location>
</feature>
<keyword evidence="2" id="KW-0732">Signal</keyword>
<protein>
    <recommendedName>
        <fullName evidence="3">Htaa domain-containing protein</fullName>
    </recommendedName>
</protein>
<organism evidence="4 5">
    <name type="scientific">Paraconexibacter algicola</name>
    <dbReference type="NCBI Taxonomy" id="2133960"/>
    <lineage>
        <taxon>Bacteria</taxon>
        <taxon>Bacillati</taxon>
        <taxon>Actinomycetota</taxon>
        <taxon>Thermoleophilia</taxon>
        <taxon>Solirubrobacterales</taxon>
        <taxon>Paraconexibacteraceae</taxon>
        <taxon>Paraconexibacter</taxon>
    </lineage>
</organism>
<dbReference type="InterPro" id="IPR007331">
    <property type="entry name" value="Htaa"/>
</dbReference>
<accession>A0A2T4UGZ3</accession>
<feature type="signal peptide" evidence="2">
    <location>
        <begin position="1"/>
        <end position="27"/>
    </location>
</feature>
<keyword evidence="5" id="KW-1185">Reference proteome</keyword>